<dbReference type="STRING" id="630626.EBL_c32430"/>
<dbReference type="HOGENOM" id="CLU_2810061_0_0_6"/>
<organism evidence="1 2">
    <name type="scientific">Shimwellia blattae (strain ATCC 29907 / DSM 4481 / JCM 1650 / NBRC 105725 / CDC 9005-74)</name>
    <name type="common">Escherichia blattae</name>
    <dbReference type="NCBI Taxonomy" id="630626"/>
    <lineage>
        <taxon>Bacteria</taxon>
        <taxon>Pseudomonadati</taxon>
        <taxon>Pseudomonadota</taxon>
        <taxon>Gammaproteobacteria</taxon>
        <taxon>Enterobacterales</taxon>
        <taxon>Enterobacteriaceae</taxon>
        <taxon>Shimwellia</taxon>
    </lineage>
</organism>
<keyword evidence="2" id="KW-1185">Reference proteome</keyword>
<gene>
    <name evidence="1" type="ordered locus">EBL_c32430</name>
</gene>
<name>I2BCQ2_SHIBC</name>
<dbReference type="Proteomes" id="UP000001955">
    <property type="component" value="Chromosome"/>
</dbReference>
<proteinExistence type="predicted"/>
<evidence type="ECO:0000313" key="2">
    <source>
        <dbReference type="Proteomes" id="UP000001955"/>
    </source>
</evidence>
<reference evidence="1 2" key="1">
    <citation type="journal article" date="2012" name="J. Bacteriol.">
        <title>Complete genome sequence of the B12-producing Shimwellia blattae strain DSM 4481, isolated from a cockroach.</title>
        <authorList>
            <person name="Brzuszkiewicz E."/>
            <person name="Waschkowitz T."/>
            <person name="Wiezer A."/>
            <person name="Daniel R."/>
        </authorList>
    </citation>
    <scope>NUCLEOTIDE SEQUENCE [LARGE SCALE GENOMIC DNA]</scope>
    <source>
        <strain evidence="2">ATCC 29907 / DSM 4481 / JCM 1650 / NBRC 105725 / CDC 9005-74</strain>
    </source>
</reference>
<dbReference type="AlphaFoldDB" id="I2BCQ2"/>
<accession>I2BCQ2</accession>
<dbReference type="KEGG" id="ebt:EBL_c32430"/>
<protein>
    <submittedName>
        <fullName evidence="1">Uncharacterized protein</fullName>
    </submittedName>
</protein>
<dbReference type="EMBL" id="CP001560">
    <property type="protein sequence ID" value="AFJ48306.1"/>
    <property type="molecule type" value="Genomic_DNA"/>
</dbReference>
<sequence>MLFSVMCTYLFTVYSCDICDMVYRCLENSGIWPPMHLISDPGSYNYVKMLPANIFFPRAFLSFIHLF</sequence>
<evidence type="ECO:0000313" key="1">
    <source>
        <dbReference type="EMBL" id="AFJ48306.1"/>
    </source>
</evidence>